<reference evidence="2" key="1">
    <citation type="submission" date="2021-03" db="EMBL/GenBank/DDBJ databases">
        <authorList>
            <person name="Tagirdzhanova G."/>
        </authorList>
    </citation>
    <scope>NUCLEOTIDE SEQUENCE</scope>
</reference>
<gene>
    <name evidence="2" type="ORF">HETSPECPRED_005903</name>
</gene>
<sequence>MSDEPSRYPASVRRFPRTKAAAATASAAPTDPLIWLAPPTKGDAVGVRPDAVGLDPLLLKLLTTKDGQGVPSDDEGLLRVTVTSGAGPVGQAVPQAARTVDCRALDEDRGQ</sequence>
<evidence type="ECO:0000256" key="1">
    <source>
        <dbReference type="SAM" id="MobiDB-lite"/>
    </source>
</evidence>
<evidence type="ECO:0000313" key="3">
    <source>
        <dbReference type="Proteomes" id="UP000664521"/>
    </source>
</evidence>
<dbReference type="AlphaFoldDB" id="A0A8H3ILV5"/>
<feature type="region of interest" description="Disordered" evidence="1">
    <location>
        <begin position="1"/>
        <end position="28"/>
    </location>
</feature>
<dbReference type="Proteomes" id="UP000664521">
    <property type="component" value="Unassembled WGS sequence"/>
</dbReference>
<accession>A0A8H3ILV5</accession>
<name>A0A8H3ILV5_9LECA</name>
<organism evidence="2 3">
    <name type="scientific">Heterodermia speciosa</name>
    <dbReference type="NCBI Taxonomy" id="116794"/>
    <lineage>
        <taxon>Eukaryota</taxon>
        <taxon>Fungi</taxon>
        <taxon>Dikarya</taxon>
        <taxon>Ascomycota</taxon>
        <taxon>Pezizomycotina</taxon>
        <taxon>Lecanoromycetes</taxon>
        <taxon>OSLEUM clade</taxon>
        <taxon>Lecanoromycetidae</taxon>
        <taxon>Caliciales</taxon>
        <taxon>Physciaceae</taxon>
        <taxon>Heterodermia</taxon>
    </lineage>
</organism>
<proteinExistence type="predicted"/>
<dbReference type="OrthoDB" id="10556012at2759"/>
<dbReference type="EMBL" id="CAJPDS010000039">
    <property type="protein sequence ID" value="CAF9925705.1"/>
    <property type="molecule type" value="Genomic_DNA"/>
</dbReference>
<protein>
    <submittedName>
        <fullName evidence="2">Uncharacterized protein</fullName>
    </submittedName>
</protein>
<evidence type="ECO:0000313" key="2">
    <source>
        <dbReference type="EMBL" id="CAF9925705.1"/>
    </source>
</evidence>
<comment type="caution">
    <text evidence="2">The sequence shown here is derived from an EMBL/GenBank/DDBJ whole genome shotgun (WGS) entry which is preliminary data.</text>
</comment>
<keyword evidence="3" id="KW-1185">Reference proteome</keyword>